<dbReference type="PANTHER" id="PTHR11757">
    <property type="entry name" value="PROTEASE FAMILY S9A OLIGOPEPTIDASE"/>
    <property type="match status" value="1"/>
</dbReference>
<gene>
    <name evidence="7" type="primary">ptrB</name>
    <name evidence="7" type="ORF">PPEP_b1223</name>
</gene>
<reference evidence="7 8" key="1">
    <citation type="submission" date="2015-06" db="EMBL/GenBank/DDBJ databases">
        <title>Genome sequence of Pseudoalteromonas peptidolytica.</title>
        <authorList>
            <person name="Xie B.-B."/>
            <person name="Rong J.-C."/>
            <person name="Qin Q.-L."/>
            <person name="Zhang Y.-Z."/>
        </authorList>
    </citation>
    <scope>NUCLEOTIDE SEQUENCE [LARGE SCALE GENOMIC DNA]</scope>
    <source>
        <strain evidence="7 8">F12-50-A1</strain>
    </source>
</reference>
<feature type="domain" description="Peptidase S9A N-terminal" evidence="6">
    <location>
        <begin position="60"/>
        <end position="461"/>
    </location>
</feature>
<keyword evidence="3" id="KW-0378">Hydrolase</keyword>
<feature type="domain" description="Peptidase S9 prolyl oligopeptidase catalytic" evidence="5">
    <location>
        <begin position="522"/>
        <end position="734"/>
    </location>
</feature>
<comment type="similarity">
    <text evidence="1">Belongs to the peptidase S9A family.</text>
</comment>
<evidence type="ECO:0000259" key="6">
    <source>
        <dbReference type="Pfam" id="PF02897"/>
    </source>
</evidence>
<keyword evidence="4" id="KW-0720">Serine protease</keyword>
<dbReference type="PANTHER" id="PTHR11757:SF19">
    <property type="entry name" value="PROLYL ENDOPEPTIDASE-LIKE"/>
    <property type="match status" value="1"/>
</dbReference>
<accession>A0A8I0N1S7</accession>
<dbReference type="InterPro" id="IPR029058">
    <property type="entry name" value="AB_hydrolase_fold"/>
</dbReference>
<dbReference type="FunFam" id="3.40.50.1820:FF:000005">
    <property type="entry name" value="Prolyl endopeptidase"/>
    <property type="match status" value="1"/>
</dbReference>
<keyword evidence="8" id="KW-1185">Reference proteome</keyword>
<dbReference type="SUPFAM" id="SSF53474">
    <property type="entry name" value="alpha/beta-Hydrolases"/>
    <property type="match status" value="1"/>
</dbReference>
<dbReference type="AlphaFoldDB" id="A0A8I0N1S7"/>
<dbReference type="PRINTS" id="PR00862">
    <property type="entry name" value="PROLIGOPTASE"/>
</dbReference>
<evidence type="ECO:0000256" key="1">
    <source>
        <dbReference type="ARBA" id="ARBA00005228"/>
    </source>
</evidence>
<proteinExistence type="inferred from homology"/>
<dbReference type="InterPro" id="IPR001375">
    <property type="entry name" value="Peptidase_S9_cat"/>
</dbReference>
<dbReference type="Pfam" id="PF02897">
    <property type="entry name" value="Peptidase_S9_N"/>
    <property type="match status" value="1"/>
</dbReference>
<dbReference type="SUPFAM" id="SSF50993">
    <property type="entry name" value="Peptidase/esterase 'gauge' domain"/>
    <property type="match status" value="1"/>
</dbReference>
<dbReference type="GO" id="GO:0006508">
    <property type="term" value="P:proteolysis"/>
    <property type="evidence" value="ECO:0007669"/>
    <property type="project" value="UniProtKB-KW"/>
</dbReference>
<name>A0A8I0N1S7_9GAMM</name>
<dbReference type="InterPro" id="IPR002470">
    <property type="entry name" value="Peptidase_S9A"/>
</dbReference>
<dbReference type="EMBL" id="AQHF01000034">
    <property type="protein sequence ID" value="MBE0349256.1"/>
    <property type="molecule type" value="Genomic_DNA"/>
</dbReference>
<evidence type="ECO:0000313" key="7">
    <source>
        <dbReference type="EMBL" id="MBE0349256.1"/>
    </source>
</evidence>
<protein>
    <submittedName>
        <fullName evidence="7">Oligopeptidase B</fullName>
    </submittedName>
</protein>
<dbReference type="GO" id="GO:0004252">
    <property type="term" value="F:serine-type endopeptidase activity"/>
    <property type="evidence" value="ECO:0007669"/>
    <property type="project" value="InterPro"/>
</dbReference>
<comment type="caution">
    <text evidence="7">The sequence shown here is derived from an EMBL/GenBank/DDBJ whole genome shotgun (WGS) entry which is preliminary data.</text>
</comment>
<sequence length="740" mass="83706">MTTGLDWANLFIYRKITMKKFKFTLISTALFAVLGCQEAPQQNQVEAQTQAQQQVAVAAPIAEKVPHKVMIHGQEFTDNYHWLRDDTRSNEKVLGHLNQENAYADSKLDATKQLQQTLFEEIKNKVVKDDRSVPTLNGSYYYFTATEGDKEYFTYFRSEHKDGKNAEAIFDANTRAEGQNYYGVGALQISSNENLLAFAEDTLSRRIYTIQVKDLTTGKLLEDKIEGTSGSVVWANDNKTLYYIKKDPVTLLGFQVFRHTLGTPQSDDELVYEETDNSYFTNISKSKDKSTIYIHHGSTESSGVSLISADDAKAKPERFIPREAGHEYSINKLGDWFYVHTNKDAINFKLMRVKATDVKDRSKWQTVVEHNPDAKLESIALFNQHLVYETRENGLTQITVSNLDNSKSKRLTFNDPAYTAYLTGNKNIDTDSVRIGYQSMTTPASVFDVNLETLDKTLLKQNKVLGDFNPENYKSERIFITARDGIKVPVSIVYRKDKFKQDGSNPLLQYGYGSYGLNVEPTFSISRLSLLDRGFVYAIAHIRGSETLGRPWYEDGKKLNKKNTFNDFIDVTKALVEQKYGDASRIYARGGSAGGLLMGAVINQAPTLYDGVHAAVPFVDVINTMLDESLPLTTNEYDEWGNPNDKTYFDYMLSYSPYDQVKAQAYPNLLVTTGLHDSQVQYFEPAKWVAKLRDLKTDDNLLLFKTDMEAGHSGASGRFKGIHDIALSYSYFIALAENKI</sequence>
<dbReference type="InterPro" id="IPR051543">
    <property type="entry name" value="Serine_Peptidase_S9A"/>
</dbReference>
<organism evidence="7 8">
    <name type="scientific">Pseudoalteromonas peptidolytica F12-50-A1</name>
    <dbReference type="NCBI Taxonomy" id="1315280"/>
    <lineage>
        <taxon>Bacteria</taxon>
        <taxon>Pseudomonadati</taxon>
        <taxon>Pseudomonadota</taxon>
        <taxon>Gammaproteobacteria</taxon>
        <taxon>Alteromonadales</taxon>
        <taxon>Pseudoalteromonadaceae</taxon>
        <taxon>Pseudoalteromonas</taxon>
    </lineage>
</organism>
<evidence type="ECO:0000256" key="2">
    <source>
        <dbReference type="ARBA" id="ARBA00022670"/>
    </source>
</evidence>
<dbReference type="Gene3D" id="3.40.50.1820">
    <property type="entry name" value="alpha/beta hydrolase"/>
    <property type="match status" value="1"/>
</dbReference>
<evidence type="ECO:0000313" key="8">
    <source>
        <dbReference type="Proteomes" id="UP000660708"/>
    </source>
</evidence>
<evidence type="ECO:0000256" key="3">
    <source>
        <dbReference type="ARBA" id="ARBA00022801"/>
    </source>
</evidence>
<dbReference type="Gene3D" id="2.130.10.120">
    <property type="entry name" value="Prolyl oligopeptidase, N-terminal domain"/>
    <property type="match status" value="1"/>
</dbReference>
<dbReference type="Proteomes" id="UP000660708">
    <property type="component" value="Unassembled WGS sequence"/>
</dbReference>
<dbReference type="InterPro" id="IPR023302">
    <property type="entry name" value="Pept_S9A_N"/>
</dbReference>
<keyword evidence="2" id="KW-0645">Protease</keyword>
<evidence type="ECO:0000259" key="5">
    <source>
        <dbReference type="Pfam" id="PF00326"/>
    </source>
</evidence>
<evidence type="ECO:0000256" key="4">
    <source>
        <dbReference type="ARBA" id="ARBA00022825"/>
    </source>
</evidence>
<dbReference type="Pfam" id="PF00326">
    <property type="entry name" value="Peptidase_S9"/>
    <property type="match status" value="1"/>
</dbReference>